<keyword evidence="2" id="KW-1185">Reference proteome</keyword>
<evidence type="ECO:0000313" key="1">
    <source>
        <dbReference type="EMBL" id="MFC0222143.1"/>
    </source>
</evidence>
<gene>
    <name evidence="1" type="ORF">ACFFJG_06590</name>
</gene>
<protein>
    <submittedName>
        <fullName evidence="1">Type IV toxin-antitoxin system AbiEi family antitoxin domain-containing protein</fullName>
    </submittedName>
</protein>
<dbReference type="RefSeq" id="WP_378517803.1">
    <property type="nucleotide sequence ID" value="NZ_CBCSDI010000010.1"/>
</dbReference>
<evidence type="ECO:0000313" key="2">
    <source>
        <dbReference type="Proteomes" id="UP001589698"/>
    </source>
</evidence>
<reference evidence="1 2" key="1">
    <citation type="submission" date="2024-09" db="EMBL/GenBank/DDBJ databases">
        <authorList>
            <person name="Sun Q."/>
            <person name="Mori K."/>
        </authorList>
    </citation>
    <scope>NUCLEOTIDE SEQUENCE [LARGE SCALE GENOMIC DNA]</scope>
    <source>
        <strain evidence="1 2">CCM 8654</strain>
    </source>
</reference>
<accession>A0ABV6DZP8</accession>
<sequence>MTTYDDLLALQSGVVARRQLTKRGVAPHDIERMLRRRELVRVHDGVFLDHTGPPSWLQRAWVGVLIAWPAALARKSALRAADGPGRVGHDDGDLIHIAVGRHRRVALPSGYRLHRVSALHDRVVWNASPPRVRVEDALIDVACTAPDDFAAIAVLADAVQARRTVPIRLRDCLDARPRAPRRDFLRAVLTDLHLGAWSALEQGYLTLVERPHGLPMAHRQLRDSARGPVYRDAAYVDYGVLVELDGRLWHDTPRQRDLDLDRDLDAAVCGQVTVRVGWGQVHGRPCETADRVARLLNAHGWQGSLRPCPACRPGLSFAG</sequence>
<comment type="caution">
    <text evidence="1">The sequence shown here is derived from an EMBL/GenBank/DDBJ whole genome shotgun (WGS) entry which is preliminary data.</text>
</comment>
<dbReference type="Proteomes" id="UP001589698">
    <property type="component" value="Unassembled WGS sequence"/>
</dbReference>
<proteinExistence type="predicted"/>
<name>A0ABV6DZP8_9ACTN</name>
<organism evidence="1 2">
    <name type="scientific">Nocardioides zeicaulis</name>
    <dbReference type="NCBI Taxonomy" id="1776857"/>
    <lineage>
        <taxon>Bacteria</taxon>
        <taxon>Bacillati</taxon>
        <taxon>Actinomycetota</taxon>
        <taxon>Actinomycetes</taxon>
        <taxon>Propionibacteriales</taxon>
        <taxon>Nocardioidaceae</taxon>
        <taxon>Nocardioides</taxon>
    </lineage>
</organism>
<dbReference type="EMBL" id="JBHLXH010000001">
    <property type="protein sequence ID" value="MFC0222143.1"/>
    <property type="molecule type" value="Genomic_DNA"/>
</dbReference>